<gene>
    <name evidence="3" type="ORF">CLAC_10395</name>
</gene>
<evidence type="ECO:0000313" key="4">
    <source>
        <dbReference type="Proteomes" id="UP000058446"/>
    </source>
</evidence>
<name>A0A0K2H241_9CORY</name>
<protein>
    <submittedName>
        <fullName evidence="3">3-ketoacyl-ACP reductase</fullName>
    </submittedName>
</protein>
<dbReference type="PANTHER" id="PTHR42760">
    <property type="entry name" value="SHORT-CHAIN DEHYDROGENASES/REDUCTASES FAMILY MEMBER"/>
    <property type="match status" value="1"/>
</dbReference>
<organism evidence="3 4">
    <name type="scientific">Corynebacterium lactis RW2-5</name>
    <dbReference type="NCBI Taxonomy" id="1408189"/>
    <lineage>
        <taxon>Bacteria</taxon>
        <taxon>Bacillati</taxon>
        <taxon>Actinomycetota</taxon>
        <taxon>Actinomycetes</taxon>
        <taxon>Mycobacteriales</taxon>
        <taxon>Corynebacteriaceae</taxon>
        <taxon>Corynebacterium</taxon>
    </lineage>
</organism>
<evidence type="ECO:0000256" key="1">
    <source>
        <dbReference type="ARBA" id="ARBA00006484"/>
    </source>
</evidence>
<dbReference type="InterPro" id="IPR002347">
    <property type="entry name" value="SDR_fam"/>
</dbReference>
<reference evidence="3 4" key="1">
    <citation type="submission" date="2013-10" db="EMBL/GenBank/DDBJ databases">
        <title>Complete genome sequence of Corynebacterium lactis DSM 45799(T), isolated from raw cow milk.</title>
        <authorList>
            <person name="Ruckert C."/>
            <person name="Albersmeier A."/>
            <person name="Lipski A."/>
            <person name="Kalinowski J."/>
        </authorList>
    </citation>
    <scope>NUCLEOTIDE SEQUENCE [LARGE SCALE GENOMIC DNA]</scope>
    <source>
        <strain evidence="3 4">RW2-5</strain>
    </source>
</reference>
<dbReference type="EMBL" id="CP006841">
    <property type="protein sequence ID" value="ALA68013.1"/>
    <property type="molecule type" value="Genomic_DNA"/>
</dbReference>
<comment type="similarity">
    <text evidence="1">Belongs to the short-chain dehydrogenases/reductases (SDR) family.</text>
</comment>
<dbReference type="Proteomes" id="UP000058446">
    <property type="component" value="Chromosome"/>
</dbReference>
<dbReference type="SUPFAM" id="SSF51735">
    <property type="entry name" value="NAD(P)-binding Rossmann-fold domains"/>
    <property type="match status" value="2"/>
</dbReference>
<dbReference type="PROSITE" id="PS00061">
    <property type="entry name" value="ADH_SHORT"/>
    <property type="match status" value="1"/>
</dbReference>
<dbReference type="InterPro" id="IPR057326">
    <property type="entry name" value="KR_dom"/>
</dbReference>
<accession>A0A0K2H241</accession>
<proteinExistence type="inferred from homology"/>
<dbReference type="GO" id="GO:0016616">
    <property type="term" value="F:oxidoreductase activity, acting on the CH-OH group of donors, NAD or NADP as acceptor"/>
    <property type="evidence" value="ECO:0007669"/>
    <property type="project" value="TreeGrafter"/>
</dbReference>
<dbReference type="FunFam" id="3.40.50.720:FF:000338">
    <property type="entry name" value="3-oxoacyl-ACP reductase FabG"/>
    <property type="match status" value="1"/>
</dbReference>
<dbReference type="InterPro" id="IPR036291">
    <property type="entry name" value="NAD(P)-bd_dom_sf"/>
</dbReference>
<keyword evidence="4" id="KW-1185">Reference proteome</keyword>
<dbReference type="STRING" id="1408189.CLAC_10395"/>
<dbReference type="PANTHER" id="PTHR42760:SF78">
    <property type="entry name" value="3-OXOACYL-[ACYL-CARRIER-PROTEIN] REDUCTASE [NADH]"/>
    <property type="match status" value="1"/>
</dbReference>
<dbReference type="AlphaFoldDB" id="A0A0K2H241"/>
<evidence type="ECO:0000259" key="2">
    <source>
        <dbReference type="SMART" id="SM00822"/>
    </source>
</evidence>
<dbReference type="PRINTS" id="PR00080">
    <property type="entry name" value="SDRFAMILY"/>
</dbReference>
<dbReference type="SMART" id="SM00822">
    <property type="entry name" value="PKS_KR"/>
    <property type="match status" value="1"/>
</dbReference>
<dbReference type="PRINTS" id="PR00081">
    <property type="entry name" value="GDHRDH"/>
</dbReference>
<dbReference type="PATRIC" id="fig|1408189.4.peg.2083"/>
<dbReference type="KEGG" id="clw:CLAC_10395"/>
<dbReference type="Gene3D" id="3.40.50.720">
    <property type="entry name" value="NAD(P)-binding Rossmann-like Domain"/>
    <property type="match status" value="2"/>
</dbReference>
<dbReference type="NCBIfam" id="NF006110">
    <property type="entry name" value="PRK08261.1"/>
    <property type="match status" value="1"/>
</dbReference>
<dbReference type="RefSeq" id="WP_053412818.1">
    <property type="nucleotide sequence ID" value="NZ_CP006841.1"/>
</dbReference>
<dbReference type="Pfam" id="PF13561">
    <property type="entry name" value="adh_short_C2"/>
    <property type="match status" value="1"/>
</dbReference>
<dbReference type="OrthoDB" id="9804774at2"/>
<evidence type="ECO:0000313" key="3">
    <source>
        <dbReference type="EMBL" id="ALA68013.1"/>
    </source>
</evidence>
<dbReference type="InterPro" id="IPR020904">
    <property type="entry name" value="Sc_DH/Rdtase_CS"/>
</dbReference>
<feature type="domain" description="Ketoreductase" evidence="2">
    <location>
        <begin position="213"/>
        <end position="394"/>
    </location>
</feature>
<sequence>MTDKYQELVNGGPLTGLAKAAGLPQPPYLRRHKPGDSILKNDKVLVTGEGADADAVAAQLSEWGLQVRRGEAADDKVGALVIVVTEAARPAELQGPVLAAAKHLRKLDKGGRIVSISRAKDADHNGTPAEIAENAVAGGVEGLIRSLGHEVRGGSTANGILVTPGVAVTAPSVLASLHFFLSGRSAFIDGQFLRVASDAGEIPADWDKPLAGKVAAVTGSARGIGAAIARQLKQDGAEVIVIDVPQAGEALAKVANELGGLALQQDITADDAGKKIADAAEARYGRLDIVIHNAGITRDKMLANMDDAKWGSVIAVNIESQLKMNEQLLAHKAFADSPRIATMASTSGIAGNRGQTNYATSKAGVIAMVEAYAAEFAKRGGNINAVAPGFIETDMTAAIPFVNRQVARRVNSLQQGGRPEDVAQAIAFLVSDRALGVNGHVLRVCGQNIVGA</sequence>